<evidence type="ECO:0000313" key="7">
    <source>
        <dbReference type="EnsemblMetazoa" id="CapteP224172"/>
    </source>
</evidence>
<keyword evidence="4" id="KW-0539">Nucleus</keyword>
<reference evidence="8" key="1">
    <citation type="submission" date="2012-12" db="EMBL/GenBank/DDBJ databases">
        <authorList>
            <person name="Hellsten U."/>
            <person name="Grimwood J."/>
            <person name="Chapman J.A."/>
            <person name="Shapiro H."/>
            <person name="Aerts A."/>
            <person name="Otillar R.P."/>
            <person name="Terry A.Y."/>
            <person name="Boore J.L."/>
            <person name="Simakov O."/>
            <person name="Marletaz F."/>
            <person name="Cho S.-J."/>
            <person name="Edsinger-Gonzales E."/>
            <person name="Havlak P."/>
            <person name="Kuo D.-H."/>
            <person name="Larsson T."/>
            <person name="Lv J."/>
            <person name="Arendt D."/>
            <person name="Savage R."/>
            <person name="Osoegawa K."/>
            <person name="de Jong P."/>
            <person name="Lindberg D.R."/>
            <person name="Seaver E.C."/>
            <person name="Weisblat D.A."/>
            <person name="Putnam N.H."/>
            <person name="Grigoriev I.V."/>
            <person name="Rokhsar D.S."/>
        </authorList>
    </citation>
    <scope>NUCLEOTIDE SEQUENCE</scope>
    <source>
        <strain evidence="8">I ESC-2004</strain>
    </source>
</reference>
<dbReference type="EMBL" id="KB311733">
    <property type="protein sequence ID" value="ELT88702.1"/>
    <property type="molecule type" value="Genomic_DNA"/>
</dbReference>
<comment type="subcellular location">
    <subcellularLocation>
        <location evidence="2">Cytoplasm</location>
    </subcellularLocation>
    <subcellularLocation>
        <location evidence="1">Nucleus</location>
    </subcellularLocation>
</comment>
<proteinExistence type="predicted"/>
<dbReference type="GO" id="GO:0042393">
    <property type="term" value="F:histone binding"/>
    <property type="evidence" value="ECO:0007669"/>
    <property type="project" value="TreeGrafter"/>
</dbReference>
<evidence type="ECO:0000313" key="6">
    <source>
        <dbReference type="EMBL" id="ELT88702.1"/>
    </source>
</evidence>
<dbReference type="GO" id="GO:0001939">
    <property type="term" value="C:female pronucleus"/>
    <property type="evidence" value="ECO:0007669"/>
    <property type="project" value="TreeGrafter"/>
</dbReference>
<feature type="compositionally biased region" description="Polar residues" evidence="5">
    <location>
        <begin position="1"/>
        <end position="10"/>
    </location>
</feature>
<evidence type="ECO:0000256" key="3">
    <source>
        <dbReference type="ARBA" id="ARBA00022490"/>
    </source>
</evidence>
<feature type="region of interest" description="Disordered" evidence="5">
    <location>
        <begin position="1"/>
        <end position="34"/>
    </location>
</feature>
<dbReference type="OMA" id="PCHYNVT"/>
<keyword evidence="8" id="KW-1185">Reference proteome</keyword>
<sequence length="264" mass="29933">MAPNDSTAVQTPKARSYSPKGKKKAKEPIKLCPIQTRPRLSESYDKPVSGRETWWRCTIRETPLPGTYEVDNFIGEMVKRPNTYRFKSDGRKLNPQPQIGTGEYLLPGAYNHKDLTARMNQFRSTYGFKDTSRSARDIMNFGRKDKDIEVSPDAYQVEKYQSLSTDKSTSKFWQFKSQTQRFPTVHFRPKDGPAPGHYEGNRSPSSKHAVTSSFKSKAPRFKSSHTMTPGPGTYESVHQSPKIPSTVANMGRLHGIFFSSAFHV</sequence>
<protein>
    <submittedName>
        <fullName evidence="6 7">Uncharacterized protein</fullName>
    </submittedName>
</protein>
<dbReference type="PANTHER" id="PTHR35678">
    <property type="entry name" value="PROTEIN STPG4"/>
    <property type="match status" value="1"/>
</dbReference>
<organism evidence="6">
    <name type="scientific">Capitella teleta</name>
    <name type="common">Polychaete worm</name>
    <dbReference type="NCBI Taxonomy" id="283909"/>
    <lineage>
        <taxon>Eukaryota</taxon>
        <taxon>Metazoa</taxon>
        <taxon>Spiralia</taxon>
        <taxon>Lophotrochozoa</taxon>
        <taxon>Annelida</taxon>
        <taxon>Polychaeta</taxon>
        <taxon>Sedentaria</taxon>
        <taxon>Scolecida</taxon>
        <taxon>Capitellidae</taxon>
        <taxon>Capitella</taxon>
    </lineage>
</organism>
<evidence type="ECO:0000256" key="2">
    <source>
        <dbReference type="ARBA" id="ARBA00004496"/>
    </source>
</evidence>
<dbReference type="AlphaFoldDB" id="R7TB38"/>
<name>R7TB38_CAPTE</name>
<dbReference type="Proteomes" id="UP000014760">
    <property type="component" value="Unassembled WGS sequence"/>
</dbReference>
<dbReference type="Pfam" id="PF07004">
    <property type="entry name" value="SHIPPO-rpt"/>
    <property type="match status" value="3"/>
</dbReference>
<keyword evidence="3" id="KW-0963">Cytoplasm</keyword>
<dbReference type="InterPro" id="IPR010736">
    <property type="entry name" value="SHIPPO-rpt"/>
</dbReference>
<evidence type="ECO:0000256" key="5">
    <source>
        <dbReference type="SAM" id="MobiDB-lite"/>
    </source>
</evidence>
<dbReference type="GO" id="GO:0001940">
    <property type="term" value="C:male pronucleus"/>
    <property type="evidence" value="ECO:0007669"/>
    <property type="project" value="TreeGrafter"/>
</dbReference>
<dbReference type="GO" id="GO:0044727">
    <property type="term" value="P:epigenetic programing of male pronucleus"/>
    <property type="evidence" value="ECO:0007669"/>
    <property type="project" value="TreeGrafter"/>
</dbReference>
<dbReference type="PANTHER" id="PTHR35678:SF1">
    <property type="entry name" value="PROTEIN STPG4"/>
    <property type="match status" value="1"/>
</dbReference>
<reference evidence="7" key="3">
    <citation type="submission" date="2015-06" db="UniProtKB">
        <authorList>
            <consortium name="EnsemblMetazoa"/>
        </authorList>
    </citation>
    <scope>IDENTIFICATION</scope>
</reference>
<dbReference type="EnsemblMetazoa" id="CapteT224172">
    <property type="protein sequence ID" value="CapteP224172"/>
    <property type="gene ID" value="CapteG224172"/>
</dbReference>
<dbReference type="GO" id="GO:0005737">
    <property type="term" value="C:cytoplasm"/>
    <property type="evidence" value="ECO:0007669"/>
    <property type="project" value="UniProtKB-SubCell"/>
</dbReference>
<dbReference type="GO" id="GO:0042585">
    <property type="term" value="C:germinal vesicle"/>
    <property type="evidence" value="ECO:0007669"/>
    <property type="project" value="TreeGrafter"/>
</dbReference>
<feature type="region of interest" description="Disordered" evidence="5">
    <location>
        <begin position="186"/>
        <end position="240"/>
    </location>
</feature>
<dbReference type="GO" id="GO:0003682">
    <property type="term" value="F:chromatin binding"/>
    <property type="evidence" value="ECO:0007669"/>
    <property type="project" value="TreeGrafter"/>
</dbReference>
<feature type="compositionally biased region" description="Polar residues" evidence="5">
    <location>
        <begin position="202"/>
        <end position="215"/>
    </location>
</feature>
<dbReference type="OrthoDB" id="6228811at2759"/>
<evidence type="ECO:0000256" key="1">
    <source>
        <dbReference type="ARBA" id="ARBA00004123"/>
    </source>
</evidence>
<evidence type="ECO:0000256" key="4">
    <source>
        <dbReference type="ARBA" id="ARBA00023242"/>
    </source>
</evidence>
<dbReference type="HOGENOM" id="CLU_085743_0_0_1"/>
<accession>R7TB38</accession>
<gene>
    <name evidence="6" type="ORF">CAPTEDRAFT_224172</name>
</gene>
<reference evidence="6 8" key="2">
    <citation type="journal article" date="2013" name="Nature">
        <title>Insights into bilaterian evolution from three spiralian genomes.</title>
        <authorList>
            <person name="Simakov O."/>
            <person name="Marletaz F."/>
            <person name="Cho S.J."/>
            <person name="Edsinger-Gonzales E."/>
            <person name="Havlak P."/>
            <person name="Hellsten U."/>
            <person name="Kuo D.H."/>
            <person name="Larsson T."/>
            <person name="Lv J."/>
            <person name="Arendt D."/>
            <person name="Savage R."/>
            <person name="Osoegawa K."/>
            <person name="de Jong P."/>
            <person name="Grimwood J."/>
            <person name="Chapman J.A."/>
            <person name="Shapiro H."/>
            <person name="Aerts A."/>
            <person name="Otillar R.P."/>
            <person name="Terry A.Y."/>
            <person name="Boore J.L."/>
            <person name="Grigoriev I.V."/>
            <person name="Lindberg D.R."/>
            <person name="Seaver E.C."/>
            <person name="Weisblat D.A."/>
            <person name="Putnam N.H."/>
            <person name="Rokhsar D.S."/>
        </authorList>
    </citation>
    <scope>NUCLEOTIDE SEQUENCE</scope>
    <source>
        <strain evidence="6 8">I ESC-2004</strain>
    </source>
</reference>
<evidence type="ECO:0000313" key="8">
    <source>
        <dbReference type="Proteomes" id="UP000014760"/>
    </source>
</evidence>
<dbReference type="EMBL" id="AMQN01003409">
    <property type="status" value="NOT_ANNOTATED_CDS"/>
    <property type="molecule type" value="Genomic_DNA"/>
</dbReference>